<evidence type="ECO:0000313" key="1">
    <source>
        <dbReference type="EMBL" id="MBA8828043.1"/>
    </source>
</evidence>
<name>A0A7W3JRS6_9MICO</name>
<organism evidence="1 2">
    <name type="scientific">Alpinimonas psychrophila</name>
    <dbReference type="NCBI Taxonomy" id="748908"/>
    <lineage>
        <taxon>Bacteria</taxon>
        <taxon>Bacillati</taxon>
        <taxon>Actinomycetota</taxon>
        <taxon>Actinomycetes</taxon>
        <taxon>Micrococcales</taxon>
        <taxon>Microbacteriaceae</taxon>
        <taxon>Alpinimonas</taxon>
    </lineage>
</organism>
<sequence length="68" mass="7529">MWSGLLWFLPTFCPHFKIFGADSGPKIDQSDTSDHSVCLGFDLAGDVDQLTLGQQVIPGEASLKNRYR</sequence>
<dbReference type="Proteomes" id="UP000524237">
    <property type="component" value="Unassembled WGS sequence"/>
</dbReference>
<dbReference type="AlphaFoldDB" id="A0A7W3JRS6"/>
<reference evidence="1 2" key="1">
    <citation type="submission" date="2020-07" db="EMBL/GenBank/DDBJ databases">
        <title>Sequencing the genomes of 1000 actinobacteria strains.</title>
        <authorList>
            <person name="Klenk H.-P."/>
        </authorList>
    </citation>
    <scope>NUCLEOTIDE SEQUENCE [LARGE SCALE GENOMIC DNA]</scope>
    <source>
        <strain evidence="1 2">DSM 23737</strain>
    </source>
</reference>
<accession>A0A7W3JRS6</accession>
<dbReference type="EMBL" id="JACGWU010000001">
    <property type="protein sequence ID" value="MBA8828043.1"/>
    <property type="molecule type" value="Genomic_DNA"/>
</dbReference>
<comment type="caution">
    <text evidence="1">The sequence shown here is derived from an EMBL/GenBank/DDBJ whole genome shotgun (WGS) entry which is preliminary data.</text>
</comment>
<evidence type="ECO:0000313" key="2">
    <source>
        <dbReference type="Proteomes" id="UP000524237"/>
    </source>
</evidence>
<keyword evidence="2" id="KW-1185">Reference proteome</keyword>
<proteinExistence type="predicted"/>
<gene>
    <name evidence="1" type="ORF">FB555_000114</name>
</gene>
<protein>
    <submittedName>
        <fullName evidence="1">Uncharacterized protein</fullName>
    </submittedName>
</protein>